<feature type="region of interest" description="Disordered" evidence="3">
    <location>
        <begin position="65"/>
        <end position="89"/>
    </location>
</feature>
<dbReference type="InterPro" id="IPR006760">
    <property type="entry name" value="Endosulphine"/>
</dbReference>
<accession>A0A9P3HLP7</accession>
<dbReference type="EMBL" id="BQFW01000015">
    <property type="protein sequence ID" value="GJJ79049.1"/>
    <property type="molecule type" value="Genomic_DNA"/>
</dbReference>
<comment type="similarity">
    <text evidence="1 2">Belongs to the endosulfine family.</text>
</comment>
<gene>
    <name evidence="4" type="ORF">EMPS_11408</name>
</gene>
<reference evidence="4" key="2">
    <citation type="journal article" date="2022" name="Microbiol. Resour. Announc.">
        <title>Whole-Genome Sequence of Entomortierella parvispora E1425, a Mucoromycotan Fungus Associated with Burkholderiaceae-Related Endosymbiotic Bacteria.</title>
        <authorList>
            <person name="Herlambang A."/>
            <person name="Guo Y."/>
            <person name="Takashima Y."/>
            <person name="Narisawa K."/>
            <person name="Ohta H."/>
            <person name="Nishizawa T."/>
        </authorList>
    </citation>
    <scope>NUCLEOTIDE SEQUENCE</scope>
    <source>
        <strain evidence="4">E1425</strain>
    </source>
</reference>
<comment type="caution">
    <text evidence="4">The sequence shown here is derived from an EMBL/GenBank/DDBJ whole genome shotgun (WGS) entry which is preliminary data.</text>
</comment>
<evidence type="ECO:0000256" key="3">
    <source>
        <dbReference type="SAM" id="MobiDB-lite"/>
    </source>
</evidence>
<feature type="compositionally biased region" description="Polar residues" evidence="3">
    <location>
        <begin position="1"/>
        <end position="22"/>
    </location>
</feature>
<proteinExistence type="inferred from homology"/>
<dbReference type="Proteomes" id="UP000827284">
    <property type="component" value="Unassembled WGS sequence"/>
</dbReference>
<evidence type="ECO:0000313" key="4">
    <source>
        <dbReference type="EMBL" id="GJJ79049.1"/>
    </source>
</evidence>
<protein>
    <recommendedName>
        <fullName evidence="2">mRNA stability protein</fullName>
    </recommendedName>
</protein>
<reference evidence="4" key="1">
    <citation type="submission" date="2021-11" db="EMBL/GenBank/DDBJ databases">
        <authorList>
            <person name="Herlambang A."/>
            <person name="Guo Y."/>
            <person name="Takashima Y."/>
            <person name="Nishizawa T."/>
        </authorList>
    </citation>
    <scope>NUCLEOTIDE SEQUENCE</scope>
    <source>
        <strain evidence="4">E1425</strain>
    </source>
</reference>
<dbReference type="OrthoDB" id="5949865at2759"/>
<comment type="function">
    <text evidence="2">Plays an essential role in initiation of the G0 program by preventing the degradation of specific nutrient-regulated mRNAs via the 5'-3' mRNA decay pathway.</text>
</comment>
<keyword evidence="5" id="KW-1185">Reference proteome</keyword>
<evidence type="ECO:0000313" key="5">
    <source>
        <dbReference type="Proteomes" id="UP000827284"/>
    </source>
</evidence>
<evidence type="ECO:0000256" key="1">
    <source>
        <dbReference type="ARBA" id="ARBA00010520"/>
    </source>
</evidence>
<evidence type="ECO:0000256" key="2">
    <source>
        <dbReference type="RuleBase" id="RU363120"/>
    </source>
</evidence>
<organism evidence="4 5">
    <name type="scientific">Entomortierella parvispora</name>
    <dbReference type="NCBI Taxonomy" id="205924"/>
    <lineage>
        <taxon>Eukaryota</taxon>
        <taxon>Fungi</taxon>
        <taxon>Fungi incertae sedis</taxon>
        <taxon>Mucoromycota</taxon>
        <taxon>Mortierellomycotina</taxon>
        <taxon>Mortierellomycetes</taxon>
        <taxon>Mortierellales</taxon>
        <taxon>Mortierellaceae</taxon>
        <taxon>Entomortierella</taxon>
    </lineage>
</organism>
<sequence length="113" mass="12105">MQSHQDQHLGVSSNSTMESSMAEQVAKLQSKYGSLPSFSKSLLGQQRKYFDSGDYALSLAGKKDATVGSEHPQPENIPHSVPVNPIYGSVPARRGSLANMTIQGNTGGEQQTL</sequence>
<name>A0A9P3HLP7_9FUNG</name>
<dbReference type="Pfam" id="PF04667">
    <property type="entry name" value="Endosulfine"/>
    <property type="match status" value="1"/>
</dbReference>
<feature type="region of interest" description="Disordered" evidence="3">
    <location>
        <begin position="1"/>
        <end position="24"/>
    </location>
</feature>
<dbReference type="AlphaFoldDB" id="A0A9P3HLP7"/>